<reference evidence="2 3" key="1">
    <citation type="submission" date="2019-05" db="EMBL/GenBank/DDBJ databases">
        <title>Another draft genome of Portunus trituberculatus and its Hox gene families provides insights of decapod evolution.</title>
        <authorList>
            <person name="Jeong J.-H."/>
            <person name="Song I."/>
            <person name="Kim S."/>
            <person name="Choi T."/>
            <person name="Kim D."/>
            <person name="Ryu S."/>
            <person name="Kim W."/>
        </authorList>
    </citation>
    <scope>NUCLEOTIDE SEQUENCE [LARGE SCALE GENOMIC DNA]</scope>
    <source>
        <tissue evidence="2">Muscle</tissue>
    </source>
</reference>
<keyword evidence="3" id="KW-1185">Reference proteome</keyword>
<evidence type="ECO:0000313" key="2">
    <source>
        <dbReference type="EMBL" id="MPC99217.1"/>
    </source>
</evidence>
<protein>
    <recommendedName>
        <fullName evidence="4">HTH psq-type domain-containing protein</fullName>
    </recommendedName>
</protein>
<organism evidence="2 3">
    <name type="scientific">Portunus trituberculatus</name>
    <name type="common">Swimming crab</name>
    <name type="synonym">Neptunus trituberculatus</name>
    <dbReference type="NCBI Taxonomy" id="210409"/>
    <lineage>
        <taxon>Eukaryota</taxon>
        <taxon>Metazoa</taxon>
        <taxon>Ecdysozoa</taxon>
        <taxon>Arthropoda</taxon>
        <taxon>Crustacea</taxon>
        <taxon>Multicrustacea</taxon>
        <taxon>Malacostraca</taxon>
        <taxon>Eumalacostraca</taxon>
        <taxon>Eucarida</taxon>
        <taxon>Decapoda</taxon>
        <taxon>Pleocyemata</taxon>
        <taxon>Brachyura</taxon>
        <taxon>Eubrachyura</taxon>
        <taxon>Portunoidea</taxon>
        <taxon>Portunidae</taxon>
        <taxon>Portuninae</taxon>
        <taxon>Portunus</taxon>
    </lineage>
</organism>
<name>A0A5B7K1B1_PORTR</name>
<dbReference type="EMBL" id="VSRR010117429">
    <property type="protein sequence ID" value="MPC99217.1"/>
    <property type="molecule type" value="Genomic_DNA"/>
</dbReference>
<evidence type="ECO:0000313" key="3">
    <source>
        <dbReference type="Proteomes" id="UP000324222"/>
    </source>
</evidence>
<sequence>MEEKTRTLTLLEQGMSFICVADDLKVTRRAIYNLKHEAATLPPGTIPSRKMGSGAPRKTSPPTAKSDD</sequence>
<dbReference type="AlphaFoldDB" id="A0A5B7K1B1"/>
<gene>
    <name evidence="2" type="ORF">E2C01_094617</name>
</gene>
<dbReference type="Proteomes" id="UP000324222">
    <property type="component" value="Unassembled WGS sequence"/>
</dbReference>
<evidence type="ECO:0008006" key="4">
    <source>
        <dbReference type="Google" id="ProtNLM"/>
    </source>
</evidence>
<proteinExistence type="predicted"/>
<evidence type="ECO:0000256" key="1">
    <source>
        <dbReference type="SAM" id="MobiDB-lite"/>
    </source>
</evidence>
<accession>A0A5B7K1B1</accession>
<comment type="caution">
    <text evidence="2">The sequence shown here is derived from an EMBL/GenBank/DDBJ whole genome shotgun (WGS) entry which is preliminary data.</text>
</comment>
<feature type="region of interest" description="Disordered" evidence="1">
    <location>
        <begin position="39"/>
        <end position="68"/>
    </location>
</feature>